<dbReference type="EMBL" id="VWKO01000476">
    <property type="protein sequence ID" value="KAA4018555.1"/>
    <property type="molecule type" value="Genomic_DNA"/>
</dbReference>
<protein>
    <submittedName>
        <fullName evidence="1">Iron ABC transporter substrate-binding protein</fullName>
    </submittedName>
</protein>
<name>A0A641RSQ9_BACOV</name>
<gene>
    <name evidence="1" type="ORF">F3D60_30425</name>
</gene>
<feature type="non-terminal residue" evidence="1">
    <location>
        <position position="1"/>
    </location>
</feature>
<comment type="caution">
    <text evidence="1">The sequence shown here is derived from an EMBL/GenBank/DDBJ whole genome shotgun (WGS) entry which is preliminary data.</text>
</comment>
<accession>A0A641RSQ9</accession>
<proteinExistence type="predicted"/>
<sequence length="54" mass="6205">NGEVYNNNARTNTAGGNDYYESAVVNPDIVLRDLVKIFHPELVQEECVYYKQLK</sequence>
<reference evidence="1" key="1">
    <citation type="journal article" date="2019" name="Nat. Med.">
        <title>A library of human gut bacterial isolates paired with longitudinal multiomics data enables mechanistic microbiome research.</title>
        <authorList>
            <person name="Poyet M."/>
            <person name="Groussin M."/>
            <person name="Gibbons S.M."/>
            <person name="Avila-Pacheco J."/>
            <person name="Jiang X."/>
            <person name="Kearney S.M."/>
            <person name="Perrotta A.R."/>
            <person name="Berdy B."/>
            <person name="Zhao S."/>
            <person name="Lieberman T.D."/>
            <person name="Swanson P.K."/>
            <person name="Smith M."/>
            <person name="Roesemann S."/>
            <person name="Alexander J.E."/>
            <person name="Rich S.A."/>
            <person name="Livny J."/>
            <person name="Vlamakis H."/>
            <person name="Clish C."/>
            <person name="Bullock K."/>
            <person name="Deik A."/>
            <person name="Scott J."/>
            <person name="Pierce K.A."/>
            <person name="Xavier R.J."/>
            <person name="Alm E.J."/>
        </authorList>
    </citation>
    <scope>NUCLEOTIDE SEQUENCE</scope>
    <source>
        <strain evidence="1">BIOML-A147</strain>
    </source>
</reference>
<evidence type="ECO:0000313" key="1">
    <source>
        <dbReference type="EMBL" id="KAA4018555.1"/>
    </source>
</evidence>
<organism evidence="1">
    <name type="scientific">Bacteroides ovatus</name>
    <dbReference type="NCBI Taxonomy" id="28116"/>
    <lineage>
        <taxon>Bacteria</taxon>
        <taxon>Pseudomonadati</taxon>
        <taxon>Bacteroidota</taxon>
        <taxon>Bacteroidia</taxon>
        <taxon>Bacteroidales</taxon>
        <taxon>Bacteroidaceae</taxon>
        <taxon>Bacteroides</taxon>
    </lineage>
</organism>
<dbReference type="AlphaFoldDB" id="A0A641RSQ9"/>